<protein>
    <recommendedName>
        <fullName evidence="1">DUF7311 domain-containing protein</fullName>
    </recommendedName>
</protein>
<dbReference type="Proteomes" id="UP000016986">
    <property type="component" value="Unassembled WGS sequence"/>
</dbReference>
<dbReference type="EMBL" id="BATA01000069">
    <property type="protein sequence ID" value="GAD53475.1"/>
    <property type="molecule type" value="Genomic_DNA"/>
</dbReference>
<dbReference type="Pfam" id="PF23993">
    <property type="entry name" value="DUF7311"/>
    <property type="match status" value="1"/>
</dbReference>
<proteinExistence type="predicted"/>
<evidence type="ECO:0000313" key="3">
    <source>
        <dbReference type="Proteomes" id="UP000016986"/>
    </source>
</evidence>
<dbReference type="InterPro" id="IPR055735">
    <property type="entry name" value="DUF7311"/>
</dbReference>
<evidence type="ECO:0000259" key="1">
    <source>
        <dbReference type="Pfam" id="PF23993"/>
    </source>
</evidence>
<feature type="domain" description="DUF7311" evidence="1">
    <location>
        <begin position="20"/>
        <end position="172"/>
    </location>
</feature>
<comment type="caution">
    <text evidence="2">The sequence shown here is derived from an EMBL/GenBank/DDBJ whole genome shotgun (WGS) entry which is preliminary data.</text>
</comment>
<reference evidence="2 3" key="1">
    <citation type="submission" date="2013-09" db="EMBL/GenBank/DDBJ databases">
        <title>Whole genome sequencing of Halarchaeum acidiphilum strain MH1-52-1.</title>
        <authorList>
            <person name="Shimane Y."/>
            <person name="Minegishi H."/>
            <person name="Nishi S."/>
            <person name="Echigo A."/>
            <person name="Shuto A."/>
            <person name="Konishi M."/>
            <person name="Ito T."/>
            <person name="Ohkuma M."/>
            <person name="Ohta Y."/>
            <person name="Nagano Y."/>
            <person name="Tsubouchi T."/>
            <person name="Mori K."/>
            <person name="Usui K."/>
            <person name="Kamekura M."/>
            <person name="Usami R."/>
            <person name="Takaki Y."/>
            <person name="Hatada Y."/>
        </authorList>
    </citation>
    <scope>NUCLEOTIDE SEQUENCE [LARGE SCALE GENOMIC DNA]</scope>
    <source>
        <strain evidence="2 3">JCM 16109</strain>
    </source>
</reference>
<gene>
    <name evidence="2" type="ORF">MBEHAL_2235</name>
</gene>
<organism evidence="2 3">
    <name type="scientific">Halarchaeum acidiphilum MH1-52-1</name>
    <dbReference type="NCBI Taxonomy" id="1261545"/>
    <lineage>
        <taxon>Archaea</taxon>
        <taxon>Methanobacteriati</taxon>
        <taxon>Methanobacteriota</taxon>
        <taxon>Stenosarchaea group</taxon>
        <taxon>Halobacteria</taxon>
        <taxon>Halobacteriales</taxon>
        <taxon>Halobacteriaceae</taxon>
    </lineage>
</organism>
<sequence>MRTNRGSSVASSGGERVSVLRVLLAVVLAGALTAAAAPAVHDARDSNAASAGHVAATAVRDAVVALAASTPAPAGAPAAERTVTVSLPRTDAATAPVSLLVGSAPGAPDAATTDVVAVRTPTGTRVTILPVDVRVRVNGTVRGDATGLRITRRVGLRLRYVRYRNASTVVVTPVGGAPVYTRARHDDVA</sequence>
<accession>U2YWR2</accession>
<dbReference type="AlphaFoldDB" id="U2YWR2"/>
<evidence type="ECO:0000313" key="2">
    <source>
        <dbReference type="EMBL" id="GAD53475.1"/>
    </source>
</evidence>
<name>U2YWR2_9EURY</name>
<keyword evidence="3" id="KW-1185">Reference proteome</keyword>